<dbReference type="OrthoDB" id="639407at2"/>
<dbReference type="AlphaFoldDB" id="A0A4Q7N038"/>
<accession>A0A4Q7N038</accession>
<dbReference type="RefSeq" id="WP_130539055.1">
    <property type="nucleotide sequence ID" value="NZ_CP042431.1"/>
</dbReference>
<dbReference type="Gene3D" id="2.60.120.200">
    <property type="match status" value="1"/>
</dbReference>
<evidence type="ECO:0000313" key="1">
    <source>
        <dbReference type="EMBL" id="RZS74603.1"/>
    </source>
</evidence>
<protein>
    <submittedName>
        <fullName evidence="1">Concanavalin A-like lectin/glucanase superfamily protein</fullName>
    </submittedName>
</protein>
<proteinExistence type="predicted"/>
<dbReference type="EMBL" id="SGXA01000001">
    <property type="protein sequence ID" value="RZS74603.1"/>
    <property type="molecule type" value="Genomic_DNA"/>
</dbReference>
<name>A0A4Q7N038_9BACT</name>
<dbReference type="PROSITE" id="PS51257">
    <property type="entry name" value="PROKAR_LIPOPROTEIN"/>
    <property type="match status" value="1"/>
</dbReference>
<dbReference type="Pfam" id="PF13385">
    <property type="entry name" value="Laminin_G_3"/>
    <property type="match status" value="1"/>
</dbReference>
<comment type="caution">
    <text evidence="1">The sequence shown here is derived from an EMBL/GenBank/DDBJ whole genome shotgun (WGS) entry which is preliminary data.</text>
</comment>
<dbReference type="InterPro" id="IPR013320">
    <property type="entry name" value="ConA-like_dom_sf"/>
</dbReference>
<evidence type="ECO:0000313" key="2">
    <source>
        <dbReference type="Proteomes" id="UP000293874"/>
    </source>
</evidence>
<dbReference type="Proteomes" id="UP000293874">
    <property type="component" value="Unassembled WGS sequence"/>
</dbReference>
<organism evidence="1 2">
    <name type="scientific">Pseudobacter ginsenosidimutans</name>
    <dbReference type="NCBI Taxonomy" id="661488"/>
    <lineage>
        <taxon>Bacteria</taxon>
        <taxon>Pseudomonadati</taxon>
        <taxon>Bacteroidota</taxon>
        <taxon>Chitinophagia</taxon>
        <taxon>Chitinophagales</taxon>
        <taxon>Chitinophagaceae</taxon>
        <taxon>Pseudobacter</taxon>
    </lineage>
</organism>
<dbReference type="SUPFAM" id="SSF49899">
    <property type="entry name" value="Concanavalin A-like lectins/glucanases"/>
    <property type="match status" value="1"/>
</dbReference>
<dbReference type="GO" id="GO:0004553">
    <property type="term" value="F:hydrolase activity, hydrolyzing O-glycosyl compounds"/>
    <property type="evidence" value="ECO:0007669"/>
    <property type="project" value="UniProtKB-ARBA"/>
</dbReference>
<gene>
    <name evidence="1" type="ORF">EV199_0452</name>
</gene>
<dbReference type="GO" id="GO:0030246">
    <property type="term" value="F:carbohydrate binding"/>
    <property type="evidence" value="ECO:0007669"/>
    <property type="project" value="UniProtKB-KW"/>
</dbReference>
<keyword evidence="1" id="KW-0430">Lectin</keyword>
<keyword evidence="2" id="KW-1185">Reference proteome</keyword>
<reference evidence="1 2" key="1">
    <citation type="submission" date="2019-02" db="EMBL/GenBank/DDBJ databases">
        <title>Genomic Encyclopedia of Type Strains, Phase IV (KMG-IV): sequencing the most valuable type-strain genomes for metagenomic binning, comparative biology and taxonomic classification.</title>
        <authorList>
            <person name="Goeker M."/>
        </authorList>
    </citation>
    <scope>NUCLEOTIDE SEQUENCE [LARGE SCALE GENOMIC DNA]</scope>
    <source>
        <strain evidence="1 2">DSM 18116</strain>
    </source>
</reference>
<sequence>MKKSLMPYLLWAFAIPVIIGSSGCKKKFDTTRELTLDCIKEKIDKIGSILDTARVGEDDYMFPQSSVDDLQLTLDETKTSLSEALAGRFVLQYEADNVCLRAEQAITRFLGSYNFTLPAGSDGQLLVNGLDQKGSIDFGDNAEYSASNTFTVELWVKYNQNFLDFEMASIVGTTSEGPDGPNKFEGWNIHYQRSGNLRASIGCGSGVLEQARAYPTNYGEWNHVALVWDINATAGAGEDRPYHMKMFVNGELFWQKNNDILSGGSPRPMLPGSRKKMRAFMDPYHPTRCMTGYMKKFRIWNAAKTQDQIKALMNGDVTGTEAGLLCAWDFLKVPADPSNIPDKTGRFTAKIQGSHKWMPL</sequence>
<dbReference type="GO" id="GO:0005975">
    <property type="term" value="P:carbohydrate metabolic process"/>
    <property type="evidence" value="ECO:0007669"/>
    <property type="project" value="UniProtKB-ARBA"/>
</dbReference>